<gene>
    <name evidence="11" type="ORF">CRI88_02135</name>
</gene>
<dbReference type="InterPro" id="IPR012902">
    <property type="entry name" value="N_methyl_site"/>
</dbReference>
<evidence type="ECO:0000256" key="3">
    <source>
        <dbReference type="ARBA" id="ARBA00022475"/>
    </source>
</evidence>
<accession>A0A2I0V4C1</accession>
<dbReference type="Pfam" id="PF07963">
    <property type="entry name" value="N_methyl"/>
    <property type="match status" value="1"/>
</dbReference>
<organism evidence="11 12">
    <name type="scientific">Lysinibacillus fusiformis</name>
    <dbReference type="NCBI Taxonomy" id="28031"/>
    <lineage>
        <taxon>Bacteria</taxon>
        <taxon>Bacillati</taxon>
        <taxon>Bacillota</taxon>
        <taxon>Bacilli</taxon>
        <taxon>Bacillales</taxon>
        <taxon>Bacillaceae</taxon>
        <taxon>Lysinibacillus</taxon>
    </lineage>
</organism>
<evidence type="ECO:0000256" key="10">
    <source>
        <dbReference type="SAM" id="Phobius"/>
    </source>
</evidence>
<dbReference type="GO" id="GO:0005886">
    <property type="term" value="C:plasma membrane"/>
    <property type="evidence" value="ECO:0007669"/>
    <property type="project" value="UniProtKB-SubCell"/>
</dbReference>
<feature type="transmembrane region" description="Helical" evidence="10">
    <location>
        <begin position="29"/>
        <end position="52"/>
    </location>
</feature>
<dbReference type="SUPFAM" id="SSF54523">
    <property type="entry name" value="Pili subunits"/>
    <property type="match status" value="1"/>
</dbReference>
<keyword evidence="5" id="KW-0997">Cell inner membrane</keyword>
<dbReference type="Proteomes" id="UP000234956">
    <property type="component" value="Unassembled WGS sequence"/>
</dbReference>
<keyword evidence="6 10" id="KW-0812">Transmembrane</keyword>
<protein>
    <recommendedName>
        <fullName evidence="13">Prepilin-type N-terminal cleavage/methylation domain-containing protein</fullName>
    </recommendedName>
</protein>
<keyword evidence="4" id="KW-0488">Methylation</keyword>
<evidence type="ECO:0008006" key="13">
    <source>
        <dbReference type="Google" id="ProtNLM"/>
    </source>
</evidence>
<keyword evidence="9" id="KW-0178">Competence</keyword>
<evidence type="ECO:0000256" key="9">
    <source>
        <dbReference type="ARBA" id="ARBA00023287"/>
    </source>
</evidence>
<dbReference type="AlphaFoldDB" id="A0A2I0V4C1"/>
<keyword evidence="7 10" id="KW-1133">Transmembrane helix</keyword>
<dbReference type="PANTHER" id="PTHR39583">
    <property type="entry name" value="TYPE II SECRETION SYSTEM PROTEIN J-RELATED"/>
    <property type="match status" value="1"/>
</dbReference>
<proteinExistence type="predicted"/>
<keyword evidence="8 10" id="KW-0472">Membrane</keyword>
<evidence type="ECO:0000256" key="6">
    <source>
        <dbReference type="ARBA" id="ARBA00022692"/>
    </source>
</evidence>
<name>A0A2I0V4C1_9BACI</name>
<comment type="caution">
    <text evidence="11">The sequence shown here is derived from an EMBL/GenBank/DDBJ whole genome shotgun (WGS) entry which is preliminary data.</text>
</comment>
<dbReference type="InterPro" id="IPR045584">
    <property type="entry name" value="Pilin-like"/>
</dbReference>
<dbReference type="NCBIfam" id="TIGR02532">
    <property type="entry name" value="IV_pilin_GFxxxE"/>
    <property type="match status" value="1"/>
</dbReference>
<evidence type="ECO:0000256" key="8">
    <source>
        <dbReference type="ARBA" id="ARBA00023136"/>
    </source>
</evidence>
<evidence type="ECO:0000313" key="11">
    <source>
        <dbReference type="EMBL" id="PKU53150.1"/>
    </source>
</evidence>
<sequence>MRTMYSKARWKIYIVGSEYMWFIKNNRGFTLVEVLAVILILSIVSTILFSILSSSKETNKKQLENNEQLSELSYVLKLITKDMRKTITYDPNNSTFKNRDGSIQYTYIFDAEKNTITRNNEVIATHIHSFSLTSIGDSISINIESINEHTISTQLSFRSGDGAKDEKKSTK</sequence>
<dbReference type="PANTHER" id="PTHR39583:SF2">
    <property type="entry name" value="TYPE II SECRETION SYSTEM PROTEIN J"/>
    <property type="match status" value="1"/>
</dbReference>
<dbReference type="EMBL" id="PDFK01000001">
    <property type="protein sequence ID" value="PKU53150.1"/>
    <property type="molecule type" value="Genomic_DNA"/>
</dbReference>
<evidence type="ECO:0000256" key="2">
    <source>
        <dbReference type="ARBA" id="ARBA00004377"/>
    </source>
</evidence>
<evidence type="ECO:0000256" key="7">
    <source>
        <dbReference type="ARBA" id="ARBA00022989"/>
    </source>
</evidence>
<evidence type="ECO:0000256" key="1">
    <source>
        <dbReference type="ARBA" id="ARBA00004241"/>
    </source>
</evidence>
<dbReference type="GO" id="GO:0030420">
    <property type="term" value="P:establishment of competence for transformation"/>
    <property type="evidence" value="ECO:0007669"/>
    <property type="project" value="UniProtKB-KW"/>
</dbReference>
<keyword evidence="3" id="KW-1003">Cell membrane</keyword>
<dbReference type="GO" id="GO:0009986">
    <property type="term" value="C:cell surface"/>
    <property type="evidence" value="ECO:0007669"/>
    <property type="project" value="UniProtKB-SubCell"/>
</dbReference>
<evidence type="ECO:0000256" key="4">
    <source>
        <dbReference type="ARBA" id="ARBA00022481"/>
    </source>
</evidence>
<comment type="subcellular location">
    <subcellularLocation>
        <location evidence="2">Cell inner membrane</location>
        <topology evidence="2">Single-pass membrane protein</topology>
    </subcellularLocation>
    <subcellularLocation>
        <location evidence="1">Cell surface</location>
    </subcellularLocation>
</comment>
<evidence type="ECO:0000256" key="5">
    <source>
        <dbReference type="ARBA" id="ARBA00022519"/>
    </source>
</evidence>
<evidence type="ECO:0000313" key="12">
    <source>
        <dbReference type="Proteomes" id="UP000234956"/>
    </source>
</evidence>
<dbReference type="PROSITE" id="PS00409">
    <property type="entry name" value="PROKAR_NTER_METHYL"/>
    <property type="match status" value="1"/>
</dbReference>
<reference evidence="11 12" key="1">
    <citation type="submission" date="2017-10" db="EMBL/GenBank/DDBJ databases">
        <title>Draft genome of Lysinibacillus fusiformis strain Juneja, a laboratory-derived pathogen of Drosophila melanogaster.</title>
        <authorList>
            <person name="Smith B.R."/>
            <person name="Unckless R.L."/>
        </authorList>
    </citation>
    <scope>NUCLEOTIDE SEQUENCE [LARGE SCALE GENOMIC DNA]</scope>
    <source>
        <strain evidence="11 12">Juneja</strain>
    </source>
</reference>
<dbReference type="InterPro" id="IPR051621">
    <property type="entry name" value="T2SS_protein_J"/>
</dbReference>